<sequence length="558" mass="61304">MAYPVLVSTYPPINTSDDQSVAQLINNYNPDNVPDDKIIHTDSLSNKSISFGGLREQAARCAWGLVHKLKLEEGKRVLAILPNSSDFILLAHSVWWAGAVFAPLNPSSLSKDVVYALGIVEPAYIACDIACLATVSAALASYQPAQGRPEILLLRGRKHDLPVFPDDIIGRSSSESMTPYSLNGKKASETTSTICFSSGTTGMIKGVQLSHHNIVSNVLQMRASLPGILNASHREVFFLPYYHIYGLSCVAIYGMWIGSFTYGLTSFHLELFCQKLAEHKATFAHLVPPVAALLATSEIPLKHDLSALTTLVVAAAPMKRDLQLKLKAQLGSKIKILQGYGLSECSPTVMYQHESDENYVGTAGKLLSGTQARLVDPNTNKDVAKGEEGELWVRGPQVMQGYVGDEQATRNTFSEDGQWLRTGDILKVDLNGNFWVTDRLKELIKYKGFQVPPSELEDLLLRHPHVIDAAVCSIYDDAQATELPLAYVSLTPQLLTLGRAQRDVLLREIQDWANGQVVGYKRIRGGVFHLQDLPKTPTGKILRKNLPAKQCKTNDSKL</sequence>
<gene>
    <name evidence="5" type="ORF">LTR84_010752</name>
</gene>
<dbReference type="InterPro" id="IPR025110">
    <property type="entry name" value="AMP-bd_C"/>
</dbReference>
<organism evidence="5 6">
    <name type="scientific">Exophiala bonariae</name>
    <dbReference type="NCBI Taxonomy" id="1690606"/>
    <lineage>
        <taxon>Eukaryota</taxon>
        <taxon>Fungi</taxon>
        <taxon>Dikarya</taxon>
        <taxon>Ascomycota</taxon>
        <taxon>Pezizomycotina</taxon>
        <taxon>Eurotiomycetes</taxon>
        <taxon>Chaetothyriomycetidae</taxon>
        <taxon>Chaetothyriales</taxon>
        <taxon>Herpotrichiellaceae</taxon>
        <taxon>Exophiala</taxon>
    </lineage>
</organism>
<comment type="caution">
    <text evidence="5">The sequence shown here is derived from an EMBL/GenBank/DDBJ whole genome shotgun (WGS) entry which is preliminary data.</text>
</comment>
<dbReference type="InterPro" id="IPR000873">
    <property type="entry name" value="AMP-dep_synth/lig_dom"/>
</dbReference>
<reference evidence="5 6" key="1">
    <citation type="submission" date="2023-08" db="EMBL/GenBank/DDBJ databases">
        <title>Black Yeasts Isolated from many extreme environments.</title>
        <authorList>
            <person name="Coleine C."/>
            <person name="Stajich J.E."/>
            <person name="Selbmann L."/>
        </authorList>
    </citation>
    <scope>NUCLEOTIDE SEQUENCE [LARGE SCALE GENOMIC DNA]</scope>
    <source>
        <strain evidence="5 6">CCFEE 5792</strain>
    </source>
</reference>
<evidence type="ECO:0000259" key="3">
    <source>
        <dbReference type="Pfam" id="PF00501"/>
    </source>
</evidence>
<evidence type="ECO:0000256" key="1">
    <source>
        <dbReference type="ARBA" id="ARBA00006432"/>
    </source>
</evidence>
<evidence type="ECO:0000256" key="2">
    <source>
        <dbReference type="ARBA" id="ARBA00022598"/>
    </source>
</evidence>
<feature type="domain" description="AMP-binding enzyme C-terminal" evidence="4">
    <location>
        <begin position="455"/>
        <end position="540"/>
    </location>
</feature>
<dbReference type="RefSeq" id="XP_064700132.1">
    <property type="nucleotide sequence ID" value="XM_064854286.1"/>
</dbReference>
<comment type="similarity">
    <text evidence="1">Belongs to the ATP-dependent AMP-binding enzyme family.</text>
</comment>
<feature type="domain" description="AMP-dependent synthetase/ligase" evidence="3">
    <location>
        <begin position="34"/>
        <end position="402"/>
    </location>
</feature>
<keyword evidence="2" id="KW-0436">Ligase</keyword>
<dbReference type="Proteomes" id="UP001358417">
    <property type="component" value="Unassembled WGS sequence"/>
</dbReference>
<evidence type="ECO:0000313" key="5">
    <source>
        <dbReference type="EMBL" id="KAK5044471.1"/>
    </source>
</evidence>
<dbReference type="AlphaFoldDB" id="A0AAV9MVC3"/>
<dbReference type="Pfam" id="PF13193">
    <property type="entry name" value="AMP-binding_C"/>
    <property type="match status" value="1"/>
</dbReference>
<keyword evidence="6" id="KW-1185">Reference proteome</keyword>
<dbReference type="EMBL" id="JAVRRD010000049">
    <property type="protein sequence ID" value="KAK5044471.1"/>
    <property type="molecule type" value="Genomic_DNA"/>
</dbReference>
<accession>A0AAV9MVC3</accession>
<dbReference type="PANTHER" id="PTHR24096">
    <property type="entry name" value="LONG-CHAIN-FATTY-ACID--COA LIGASE"/>
    <property type="match status" value="1"/>
</dbReference>
<evidence type="ECO:0008006" key="7">
    <source>
        <dbReference type="Google" id="ProtNLM"/>
    </source>
</evidence>
<dbReference type="GO" id="GO:0016405">
    <property type="term" value="F:CoA-ligase activity"/>
    <property type="evidence" value="ECO:0007669"/>
    <property type="project" value="TreeGrafter"/>
</dbReference>
<dbReference type="Pfam" id="PF00501">
    <property type="entry name" value="AMP-binding"/>
    <property type="match status" value="1"/>
</dbReference>
<proteinExistence type="inferred from homology"/>
<dbReference type="Gene3D" id="3.40.50.12780">
    <property type="entry name" value="N-terminal domain of ligase-like"/>
    <property type="match status" value="1"/>
</dbReference>
<dbReference type="SUPFAM" id="SSF56801">
    <property type="entry name" value="Acetyl-CoA synthetase-like"/>
    <property type="match status" value="1"/>
</dbReference>
<dbReference type="InterPro" id="IPR045851">
    <property type="entry name" value="AMP-bd_C_sf"/>
</dbReference>
<evidence type="ECO:0000259" key="4">
    <source>
        <dbReference type="Pfam" id="PF13193"/>
    </source>
</evidence>
<dbReference type="GeneID" id="89978907"/>
<dbReference type="Gene3D" id="3.30.300.30">
    <property type="match status" value="1"/>
</dbReference>
<evidence type="ECO:0000313" key="6">
    <source>
        <dbReference type="Proteomes" id="UP001358417"/>
    </source>
</evidence>
<name>A0AAV9MVC3_9EURO</name>
<dbReference type="InterPro" id="IPR020845">
    <property type="entry name" value="AMP-binding_CS"/>
</dbReference>
<dbReference type="PROSITE" id="PS00455">
    <property type="entry name" value="AMP_BINDING"/>
    <property type="match status" value="1"/>
</dbReference>
<dbReference type="PANTHER" id="PTHR24096:SF149">
    <property type="entry name" value="AMP-BINDING DOMAIN-CONTAINING PROTEIN-RELATED"/>
    <property type="match status" value="1"/>
</dbReference>
<dbReference type="InterPro" id="IPR042099">
    <property type="entry name" value="ANL_N_sf"/>
</dbReference>
<protein>
    <recommendedName>
        <fullName evidence="7">4-coumarate-CoA ligase</fullName>
    </recommendedName>
</protein>